<dbReference type="Proteomes" id="UP000288859">
    <property type="component" value="Unassembled WGS sequence"/>
</dbReference>
<evidence type="ECO:0000313" key="2">
    <source>
        <dbReference type="EMBL" id="RVX75171.1"/>
    </source>
</evidence>
<dbReference type="Gene3D" id="3.60.60.10">
    <property type="entry name" value="Penicillin V Acylase, Chain A"/>
    <property type="match status" value="1"/>
</dbReference>
<dbReference type="InterPro" id="IPR005079">
    <property type="entry name" value="Peptidase_C45_hydrolase"/>
</dbReference>
<comment type="caution">
    <text evidence="2">The sequence shown here is derived from an EMBL/GenBank/DDBJ whole genome shotgun (WGS) entry which is preliminary data.</text>
</comment>
<accession>A0A438NHH3</accession>
<evidence type="ECO:0000259" key="1">
    <source>
        <dbReference type="Pfam" id="PF03417"/>
    </source>
</evidence>
<dbReference type="Pfam" id="PF03417">
    <property type="entry name" value="AAT"/>
    <property type="match status" value="1"/>
</dbReference>
<dbReference type="InterPro" id="IPR047801">
    <property type="entry name" value="Peptidase_C45"/>
</dbReference>
<organism evidence="2 3">
    <name type="scientific">Exophiala mesophila</name>
    <name type="common">Black yeast-like fungus</name>
    <dbReference type="NCBI Taxonomy" id="212818"/>
    <lineage>
        <taxon>Eukaryota</taxon>
        <taxon>Fungi</taxon>
        <taxon>Dikarya</taxon>
        <taxon>Ascomycota</taxon>
        <taxon>Pezizomycotina</taxon>
        <taxon>Eurotiomycetes</taxon>
        <taxon>Chaetothyriomycetidae</taxon>
        <taxon>Chaetothyriales</taxon>
        <taxon>Herpotrichiellaceae</taxon>
        <taxon>Exophiala</taxon>
    </lineage>
</organism>
<dbReference type="Gene3D" id="1.10.10.2120">
    <property type="match status" value="1"/>
</dbReference>
<dbReference type="PANTHER" id="PTHR34180">
    <property type="entry name" value="PEPTIDASE C45"/>
    <property type="match status" value="1"/>
</dbReference>
<dbReference type="AlphaFoldDB" id="A0A438NHH3"/>
<dbReference type="OrthoDB" id="189997at2759"/>
<proteinExistence type="predicted"/>
<dbReference type="InterPro" id="IPR047794">
    <property type="entry name" value="C45_proenzyme-like"/>
</dbReference>
<reference evidence="2 3" key="1">
    <citation type="submission" date="2017-03" db="EMBL/GenBank/DDBJ databases">
        <title>Genomes of endolithic fungi from Antarctica.</title>
        <authorList>
            <person name="Coleine C."/>
            <person name="Masonjones S."/>
            <person name="Stajich J.E."/>
        </authorList>
    </citation>
    <scope>NUCLEOTIDE SEQUENCE [LARGE SCALE GENOMIC DNA]</scope>
    <source>
        <strain evidence="2 3">CCFEE 6314</strain>
    </source>
</reference>
<name>A0A438NHH3_EXOME</name>
<gene>
    <name evidence="2" type="ORF">B0A52_00523</name>
</gene>
<dbReference type="VEuPathDB" id="FungiDB:PV10_04090"/>
<dbReference type="EMBL" id="NAJM01000002">
    <property type="protein sequence ID" value="RVX75171.1"/>
    <property type="molecule type" value="Genomic_DNA"/>
</dbReference>
<protein>
    <recommendedName>
        <fullName evidence="1">Peptidase C45 hydrolase domain-containing protein</fullName>
    </recommendedName>
</protein>
<dbReference type="PANTHER" id="PTHR34180:SF1">
    <property type="entry name" value="BETA-ALANYL-DOPAMINE_CARCININE HYDROLASE"/>
    <property type="match status" value="1"/>
</dbReference>
<dbReference type="NCBIfam" id="NF040521">
    <property type="entry name" value="C45_proenzyme"/>
    <property type="match status" value="1"/>
</dbReference>
<evidence type="ECO:0000313" key="3">
    <source>
        <dbReference type="Proteomes" id="UP000288859"/>
    </source>
</evidence>
<feature type="domain" description="Peptidase C45 hydrolase" evidence="1">
    <location>
        <begin position="123"/>
        <end position="351"/>
    </location>
</feature>
<sequence length="361" mass="39610">MLDISCSGTPYEIGLKHGSEAKSQVHGSLKFYESIFQTMSTMEWPEVRRQSEAFAPYIAINYPRYEQEMQGIADGAGADYTDILALNIRSEIAFSMFQDPASEPSSSTSINIDSDGCTSIGWITPNGKTFLGQNWDWKPPQMQNLIILRVTQPGTDLVPFQMITEAGIIGKIGFNANGVGCCLNAIRARGVDPQRMPIHFGLRTVLESASRENALSTLKNAGIAASAHILIGDKKSVTGLECSNIGFAELAPDGLGRICHANNFLLKHDGVDEPGWMIDSPLRAARMQQLATSDVGQNASHESIMALFKDEDNFPSAINRKMQGLSTSETLFNVVFELTERRGWVSLGRPTDVLERVELEF</sequence>